<dbReference type="AlphaFoldDB" id="A0A2Z6I8G1"/>
<protein>
    <submittedName>
        <fullName evidence="2">Uncharacterized protein</fullName>
    </submittedName>
</protein>
<feature type="region of interest" description="Disordered" evidence="1">
    <location>
        <begin position="152"/>
        <end position="171"/>
    </location>
</feature>
<sequence length="171" mass="19378">MTDINVEDLCRDIQMKLPDVLWMLDYTGRYRAGRFNEDFARLEDGRTYLFGVVEVPLNYTDEASFTWGVWAQVSPEDHDRYLNAFQTAEAEGLEIEGLLANDIPGYEGSEGIPVLLTTHADRRPSVTVLKGDLAEDQREGLSLDDHVELDRILFGDDEDEDDEDGSDATDR</sequence>
<dbReference type="OrthoDB" id="4404538at2"/>
<evidence type="ECO:0000313" key="3">
    <source>
        <dbReference type="Proteomes" id="UP000271003"/>
    </source>
</evidence>
<dbReference type="Proteomes" id="UP000271003">
    <property type="component" value="Chromosome"/>
</dbReference>
<proteinExistence type="predicted"/>
<dbReference type="RefSeq" id="WP_120176364.1">
    <property type="nucleotide sequence ID" value="NZ_AP018786.1"/>
</dbReference>
<dbReference type="EMBL" id="AP018786">
    <property type="protein sequence ID" value="BBF22679.1"/>
    <property type="molecule type" value="Genomic_DNA"/>
</dbReference>
<dbReference type="InterPro" id="IPR018697">
    <property type="entry name" value="DUF2199"/>
</dbReference>
<reference evidence="2 3" key="1">
    <citation type="journal article" date="2018" name="Int. J. Syst. Evol. Microbiol.">
        <title>Mesosutterella multiformis gen. nov., sp. nov., a member of the family Sutterellaceae and Sutterella megalosphaeroides sp. nov., isolated from human faeces.</title>
        <authorList>
            <person name="Sakamoto M."/>
            <person name="Ikeyama N."/>
            <person name="Kunihiro T."/>
            <person name="Iino T."/>
            <person name="Yuki M."/>
            <person name="Ohkuma M."/>
        </authorList>
    </citation>
    <scope>NUCLEOTIDE SEQUENCE [LARGE SCALE GENOMIC DNA]</scope>
    <source>
        <strain evidence="2 3">6FBBBH3</strain>
    </source>
</reference>
<evidence type="ECO:0000256" key="1">
    <source>
        <dbReference type="SAM" id="MobiDB-lite"/>
    </source>
</evidence>
<organism evidence="2 3">
    <name type="scientific">Sutterella megalosphaeroides</name>
    <dbReference type="NCBI Taxonomy" id="2494234"/>
    <lineage>
        <taxon>Bacteria</taxon>
        <taxon>Pseudomonadati</taxon>
        <taxon>Pseudomonadota</taxon>
        <taxon>Betaproteobacteria</taxon>
        <taxon>Burkholderiales</taxon>
        <taxon>Sutterellaceae</taxon>
        <taxon>Sutterella</taxon>
    </lineage>
</organism>
<gene>
    <name evidence="2" type="ORF">SUTMEG_05700</name>
</gene>
<feature type="compositionally biased region" description="Acidic residues" evidence="1">
    <location>
        <begin position="155"/>
        <end position="171"/>
    </location>
</feature>
<dbReference type="KEGG" id="sutt:SUTMEG_05700"/>
<keyword evidence="3" id="KW-1185">Reference proteome</keyword>
<dbReference type="Pfam" id="PF09965">
    <property type="entry name" value="DUF2199"/>
    <property type="match status" value="1"/>
</dbReference>
<evidence type="ECO:0000313" key="2">
    <source>
        <dbReference type="EMBL" id="BBF22679.1"/>
    </source>
</evidence>
<name>A0A2Z6I8G1_9BURK</name>
<accession>A0A2Z6I8G1</accession>